<evidence type="ECO:0000313" key="4">
    <source>
        <dbReference type="Proteomes" id="UP000202440"/>
    </source>
</evidence>
<keyword evidence="3" id="KW-0255">Endonuclease</keyword>
<evidence type="ECO:0000313" key="3">
    <source>
        <dbReference type="EMBL" id="ASP38991.1"/>
    </source>
</evidence>
<dbReference type="SUPFAM" id="SSF52540">
    <property type="entry name" value="P-loop containing nucleoside triphosphate hydrolases"/>
    <property type="match status" value="1"/>
</dbReference>
<keyword evidence="4" id="KW-1185">Reference proteome</keyword>
<proteinExistence type="predicted"/>
<evidence type="ECO:0000259" key="2">
    <source>
        <dbReference type="Pfam" id="PF07728"/>
    </source>
</evidence>
<name>A0A222FKU3_9GAMM</name>
<feature type="domain" description="ATPase dynein-related AAA" evidence="2">
    <location>
        <begin position="335"/>
        <end position="435"/>
    </location>
</feature>
<dbReference type="InterPro" id="IPR027417">
    <property type="entry name" value="P-loop_NTPase"/>
</dbReference>
<feature type="coiled-coil region" evidence="1">
    <location>
        <begin position="177"/>
        <end position="218"/>
    </location>
</feature>
<evidence type="ECO:0000256" key="1">
    <source>
        <dbReference type="SAM" id="Coils"/>
    </source>
</evidence>
<protein>
    <submittedName>
        <fullName evidence="3">Restriction endonuclease</fullName>
    </submittedName>
</protein>
<keyword evidence="1" id="KW-0175">Coiled coil</keyword>
<dbReference type="GO" id="GO:0004519">
    <property type="term" value="F:endonuclease activity"/>
    <property type="evidence" value="ECO:0007669"/>
    <property type="project" value="UniProtKB-KW"/>
</dbReference>
<dbReference type="Proteomes" id="UP000202440">
    <property type="component" value="Chromosome"/>
</dbReference>
<organism evidence="3 4">
    <name type="scientific">Bacterioplanes sanyensis</name>
    <dbReference type="NCBI Taxonomy" id="1249553"/>
    <lineage>
        <taxon>Bacteria</taxon>
        <taxon>Pseudomonadati</taxon>
        <taxon>Pseudomonadota</taxon>
        <taxon>Gammaproteobacteria</taxon>
        <taxon>Oceanospirillales</taxon>
        <taxon>Oceanospirillaceae</taxon>
        <taxon>Bacterioplanes</taxon>
    </lineage>
</organism>
<dbReference type="OrthoDB" id="9781481at2"/>
<dbReference type="AlphaFoldDB" id="A0A222FKU3"/>
<dbReference type="GO" id="GO:0005524">
    <property type="term" value="F:ATP binding"/>
    <property type="evidence" value="ECO:0007669"/>
    <property type="project" value="InterPro"/>
</dbReference>
<dbReference type="GO" id="GO:0016887">
    <property type="term" value="F:ATP hydrolysis activity"/>
    <property type="evidence" value="ECO:0007669"/>
    <property type="project" value="InterPro"/>
</dbReference>
<reference evidence="3 4" key="1">
    <citation type="submission" date="2017-07" db="EMBL/GenBank/DDBJ databases">
        <title>Annotated genome sequence of Bacterioplanes sanyensis isolated from Red Sea.</title>
        <authorList>
            <person name="Rehman Z.U."/>
        </authorList>
    </citation>
    <scope>NUCLEOTIDE SEQUENCE [LARGE SCALE GENOMIC DNA]</scope>
    <source>
        <strain evidence="3 4">NV9</strain>
    </source>
</reference>
<dbReference type="InterPro" id="IPR011704">
    <property type="entry name" value="ATPase_dyneun-rel_AAA"/>
</dbReference>
<keyword evidence="3" id="KW-0378">Hydrolase</keyword>
<dbReference type="RefSeq" id="WP_094060175.1">
    <property type="nucleotide sequence ID" value="NZ_CP022530.1"/>
</dbReference>
<dbReference type="Gene3D" id="3.40.50.300">
    <property type="entry name" value="P-loop containing nucleotide triphosphate hydrolases"/>
    <property type="match status" value="1"/>
</dbReference>
<dbReference type="KEGG" id="bsan:CHH28_10015"/>
<accession>A0A222FKU3</accession>
<dbReference type="Pfam" id="PF07728">
    <property type="entry name" value="AAA_5"/>
    <property type="match status" value="1"/>
</dbReference>
<sequence length="724" mass="82908">MSLEQVTYDLDEVEGLSDEELYQRLYESWWVSNGKLEVWGKIQNGRDFVDRKNPTRLFEIKSLQTGLEAEYPINARFPMSKGIFVSFKSVEELFDIEDGSFVSCELTLAPREEREKHENPFECNVKVSSVRRLVKLPKYTANDIIIGDENIFLDNAVYDLHYQNVRSKIDSEESALRERLEREVSSLNGQISLHQNQLKQTQDELSQKNNVLSETIEKFYKLEGEHSEWQQKIALQKKMEEAMSKKIERLQAYVESKARFLKSFEFLDDEYFDSFVGSCSGSERKGEIISFSQALDSSYADAVSYIQTHLKERDVLYPRYIIENYLTLIRTNDLIILAGDSGSGKTNLVQSFAKAIGGVSKIIPVKPNWTSSEDLLGYYNPLEKKYLATPFLEALNEAKQNPNIPYFICLDEMNLARVEYYFADFLSKLEERNEQPTIQLYSDDEAAHVLAELKGVVSIISNAQEKFSKNGIVDFVALMQDEEINAEIKRAFGFSDKDSLIKYHGDIRRMLAGVLGTPSSITIPANVRIIGAINIDETTHYLSPKILDRAHVMKFRSPLLTDWDAIFDEIDSYGLDDVTLPLVFDIAELGERAPYPKFERSNDFCEFFTTLNREVFDLLGVEFGMRTIRQGLNYVNLFSDVNDNKSLAINNFILHKVLPKFTFDGDKQVGDYSKAELVSRVFLPRLESLLDNQAEIAAEFSCTKSVERLVKTAESNDGVVNYWA</sequence>
<dbReference type="EMBL" id="CP022530">
    <property type="protein sequence ID" value="ASP38991.1"/>
    <property type="molecule type" value="Genomic_DNA"/>
</dbReference>
<gene>
    <name evidence="3" type="ORF">CHH28_10015</name>
</gene>
<keyword evidence="3" id="KW-0540">Nuclease</keyword>